<feature type="region of interest" description="Regulatory domain" evidence="12">
    <location>
        <begin position="393"/>
        <end position="512"/>
    </location>
</feature>
<keyword evidence="7 12" id="KW-0808">Transferase</keyword>
<evidence type="ECO:0000256" key="10">
    <source>
        <dbReference type="ARBA" id="ARBA00023304"/>
    </source>
</evidence>
<comment type="subunit">
    <text evidence="12">Homodimer.</text>
</comment>
<dbReference type="Pfam" id="PF22617">
    <property type="entry name" value="HCS_D2"/>
    <property type="match status" value="1"/>
</dbReference>
<evidence type="ECO:0000256" key="2">
    <source>
        <dbReference type="ARBA" id="ARBA00009396"/>
    </source>
</evidence>
<proteinExistence type="inferred from homology"/>
<dbReference type="NCBIfam" id="NF002087">
    <property type="entry name" value="PRK00915.1-4"/>
    <property type="match status" value="1"/>
</dbReference>
<dbReference type="SUPFAM" id="SSF51569">
    <property type="entry name" value="Aldolase"/>
    <property type="match status" value="1"/>
</dbReference>
<keyword evidence="12" id="KW-0963">Cytoplasm</keyword>
<dbReference type="HAMAP" id="MF_01025">
    <property type="entry name" value="LeuA_type1"/>
    <property type="match status" value="1"/>
</dbReference>
<comment type="catalytic activity">
    <reaction evidence="12">
        <text>3-methyl-2-oxobutanoate + acetyl-CoA + H2O = (2S)-2-isopropylmalate + CoA + H(+)</text>
        <dbReference type="Rhea" id="RHEA:21524"/>
        <dbReference type="ChEBI" id="CHEBI:1178"/>
        <dbReference type="ChEBI" id="CHEBI:11851"/>
        <dbReference type="ChEBI" id="CHEBI:15377"/>
        <dbReference type="ChEBI" id="CHEBI:15378"/>
        <dbReference type="ChEBI" id="CHEBI:57287"/>
        <dbReference type="ChEBI" id="CHEBI:57288"/>
        <dbReference type="EC" id="2.3.3.13"/>
    </reaction>
</comment>
<dbReference type="UniPathway" id="UPA00048">
    <property type="reaction ID" value="UER00070"/>
</dbReference>
<dbReference type="GeneID" id="98400396"/>
<comment type="function">
    <text evidence="12">Catalyzes the condensation of the acetyl group of acetyl-CoA with 3-methyl-2-oxobutanoate (2-ketoisovalerate) to form 3-carboxy-3-hydroxy-4-methylpentanoate (2-isopropylmalate).</text>
</comment>
<dbReference type="FunFam" id="3.20.20.70:FF:000010">
    <property type="entry name" value="2-isopropylmalate synthase"/>
    <property type="match status" value="1"/>
</dbReference>
<feature type="binding site" evidence="12">
    <location>
        <position position="14"/>
    </location>
    <ligand>
        <name>Mn(2+)</name>
        <dbReference type="ChEBI" id="CHEBI:29035"/>
    </ligand>
</feature>
<dbReference type="InterPro" id="IPR036230">
    <property type="entry name" value="LeuA_allosteric_dom_sf"/>
</dbReference>
<dbReference type="EMBL" id="CP062803">
    <property type="protein sequence ID" value="QOT77546.1"/>
    <property type="molecule type" value="Genomic_DNA"/>
</dbReference>
<evidence type="ECO:0000256" key="3">
    <source>
        <dbReference type="ARBA" id="ARBA00012973"/>
    </source>
</evidence>
<feature type="binding site" evidence="12">
    <location>
        <position position="202"/>
    </location>
    <ligand>
        <name>Mn(2+)</name>
        <dbReference type="ChEBI" id="CHEBI:29035"/>
    </ligand>
</feature>
<dbReference type="PANTHER" id="PTHR10277:SF9">
    <property type="entry name" value="2-ISOPROPYLMALATE SYNTHASE 1, CHLOROPLASTIC-RELATED"/>
    <property type="match status" value="1"/>
</dbReference>
<dbReference type="FunFam" id="1.10.238.260:FF:000001">
    <property type="entry name" value="2-isopropylmalate synthase"/>
    <property type="match status" value="1"/>
</dbReference>
<dbReference type="AlphaFoldDB" id="A0A643G3F6"/>
<dbReference type="GO" id="GO:0003985">
    <property type="term" value="F:acetyl-CoA C-acetyltransferase activity"/>
    <property type="evidence" value="ECO:0007669"/>
    <property type="project" value="UniProtKB-UniRule"/>
</dbReference>
<organism evidence="14 15">
    <name type="scientific">Cupriavidus basilensis</name>
    <dbReference type="NCBI Taxonomy" id="68895"/>
    <lineage>
        <taxon>Bacteria</taxon>
        <taxon>Pseudomonadati</taxon>
        <taxon>Pseudomonadota</taxon>
        <taxon>Betaproteobacteria</taxon>
        <taxon>Burkholderiales</taxon>
        <taxon>Burkholderiaceae</taxon>
        <taxon>Cupriavidus</taxon>
    </lineage>
</organism>
<evidence type="ECO:0000259" key="13">
    <source>
        <dbReference type="PROSITE" id="PS50991"/>
    </source>
</evidence>
<dbReference type="InterPro" id="IPR013709">
    <property type="entry name" value="2-isopropylmalate_synth_dimer"/>
</dbReference>
<evidence type="ECO:0000256" key="8">
    <source>
        <dbReference type="ARBA" id="ARBA00022723"/>
    </source>
</evidence>
<dbReference type="InterPro" id="IPR013785">
    <property type="entry name" value="Aldolase_TIM"/>
</dbReference>
<dbReference type="NCBIfam" id="TIGR00973">
    <property type="entry name" value="leuA_bact"/>
    <property type="match status" value="1"/>
</dbReference>
<dbReference type="SUPFAM" id="SSF110921">
    <property type="entry name" value="2-isopropylmalate synthase LeuA, allosteric (dimerisation) domain"/>
    <property type="match status" value="1"/>
</dbReference>
<gene>
    <name evidence="12" type="primary">leuA</name>
    <name evidence="14" type="ORF">F7R26_005725</name>
</gene>
<evidence type="ECO:0000313" key="15">
    <source>
        <dbReference type="Proteomes" id="UP000397656"/>
    </source>
</evidence>
<comment type="similarity">
    <text evidence="2 12">Belongs to the alpha-IPM synthase/homocitrate synthase family. LeuA type 1 subfamily.</text>
</comment>
<dbReference type="InterPro" id="IPR050073">
    <property type="entry name" value="2-IPM_HCS-like"/>
</dbReference>
<evidence type="ECO:0000256" key="7">
    <source>
        <dbReference type="ARBA" id="ARBA00022679"/>
    </source>
</evidence>
<dbReference type="GO" id="GO:0005829">
    <property type="term" value="C:cytosol"/>
    <property type="evidence" value="ECO:0007669"/>
    <property type="project" value="TreeGrafter"/>
</dbReference>
<dbReference type="PROSITE" id="PS50991">
    <property type="entry name" value="PYR_CT"/>
    <property type="match status" value="1"/>
</dbReference>
<evidence type="ECO:0000256" key="9">
    <source>
        <dbReference type="ARBA" id="ARBA00023211"/>
    </source>
</evidence>
<dbReference type="CDD" id="cd07940">
    <property type="entry name" value="DRE_TIM_IPMS"/>
    <property type="match status" value="1"/>
</dbReference>
<dbReference type="SMART" id="SM00917">
    <property type="entry name" value="LeuA_dimer"/>
    <property type="match status" value="1"/>
</dbReference>
<comment type="pathway">
    <text evidence="1 12">Amino-acid biosynthesis; L-leucine biosynthesis; L-leucine from 3-methyl-2-oxobutanoate: step 1/4.</text>
</comment>
<reference evidence="14 15" key="1">
    <citation type="submission" date="2020-10" db="EMBL/GenBank/DDBJ databases">
        <title>Complete genome sequence of Cupriavidus basilensis CCUG 49340T.</title>
        <authorList>
            <person name="Salva-Serra F."/>
            <person name="Donoso R.A."/>
            <person name="Cho K.H."/>
            <person name="Yoo J.A."/>
            <person name="Lee K."/>
            <person name="Yoon S.-H."/>
            <person name="Perez-Pantoja D."/>
            <person name="Moore E.R.B."/>
        </authorList>
    </citation>
    <scope>NUCLEOTIDE SEQUENCE [LARGE SCALE GENOMIC DNA]</scope>
    <source>
        <strain evidence="15">CCUG 49340</strain>
    </source>
</reference>
<dbReference type="GO" id="GO:0009098">
    <property type="term" value="P:L-leucine biosynthetic process"/>
    <property type="evidence" value="ECO:0007669"/>
    <property type="project" value="UniProtKB-UniRule"/>
</dbReference>
<evidence type="ECO:0000256" key="4">
    <source>
        <dbReference type="ARBA" id="ARBA00018198"/>
    </source>
</evidence>
<dbReference type="InterPro" id="IPR005671">
    <property type="entry name" value="LeuA_bact_synth"/>
</dbReference>
<keyword evidence="6 12" id="KW-0028">Amino-acid biosynthesis</keyword>
<feature type="binding site" evidence="12">
    <location>
        <position position="239"/>
    </location>
    <ligand>
        <name>Mn(2+)</name>
        <dbReference type="ChEBI" id="CHEBI:29035"/>
    </ligand>
</feature>
<dbReference type="RefSeq" id="WP_150983739.1">
    <property type="nucleotide sequence ID" value="NZ_CP062803.1"/>
</dbReference>
<evidence type="ECO:0000256" key="6">
    <source>
        <dbReference type="ARBA" id="ARBA00022605"/>
    </source>
</evidence>
<accession>A0A643G3F6</accession>
<dbReference type="GO" id="GO:0030145">
    <property type="term" value="F:manganese ion binding"/>
    <property type="evidence" value="ECO:0007669"/>
    <property type="project" value="UniProtKB-UniRule"/>
</dbReference>
<dbReference type="Gene3D" id="3.30.160.270">
    <property type="match status" value="1"/>
</dbReference>
<evidence type="ECO:0000256" key="1">
    <source>
        <dbReference type="ARBA" id="ARBA00004689"/>
    </source>
</evidence>
<dbReference type="PANTHER" id="PTHR10277">
    <property type="entry name" value="HOMOCITRATE SYNTHASE-RELATED"/>
    <property type="match status" value="1"/>
</dbReference>
<dbReference type="EC" id="2.3.3.13" evidence="3 12"/>
<feature type="binding site" evidence="12">
    <location>
        <position position="204"/>
    </location>
    <ligand>
        <name>Mn(2+)</name>
        <dbReference type="ChEBI" id="CHEBI:29035"/>
    </ligand>
</feature>
<dbReference type="InterPro" id="IPR002034">
    <property type="entry name" value="AIPM/Hcit_synth_CS"/>
</dbReference>
<evidence type="ECO:0000256" key="5">
    <source>
        <dbReference type="ARBA" id="ARBA00022430"/>
    </source>
</evidence>
<keyword evidence="5 12" id="KW-0432">Leucine biosynthesis</keyword>
<dbReference type="InterPro" id="IPR054691">
    <property type="entry name" value="LeuA/HCS_post-cat"/>
</dbReference>
<dbReference type="FunFam" id="3.30.160.270:FF:000003">
    <property type="entry name" value="2-isopropylmalate synthase"/>
    <property type="match status" value="1"/>
</dbReference>
<comment type="cofactor">
    <cofactor evidence="12">
        <name>Mn(2+)</name>
        <dbReference type="ChEBI" id="CHEBI:29035"/>
    </cofactor>
</comment>
<keyword evidence="10 12" id="KW-0100">Branched-chain amino acid biosynthesis</keyword>
<dbReference type="Proteomes" id="UP000397656">
    <property type="component" value="Chromosome 1"/>
</dbReference>
<sequence>MSDKLIIFDTTLRDGEQSPGASMTREEKIRIARQLERLKVDVIEAGFAASSNGDFEAIRSIAQVVKDSTICSLARANDRDIARAAEALKPANSFRIHTFIATSALHMEKKLRMTPDQVFEQAIQAVRFARQFTDDIEFSPEDGSRSDMDFLCRVLEGVIKEGATTINLPDTVGYAVPEGYAGLIRSVRERIPNSDKAIWSVHCHNDLGMAVANSLAAVKLGGARQVECTINGLGERAGNTSLEEVVMAVKTRRDYFDMDVGVDTTQIVPASKLVSQITGFVVQPNKAVVGANAFAHASGIHQDGVLKARDTYEIMRAEDVGWTANKIVLGKLSGRNAFKQRLQELGIELESEGEVNAAFTRFKELADQKSEIFDEDIMAIVSDEAHDVNEHFRFISLSQHSETGERPHARVVFNMDGNEVTGEGEGNGPVDATLHAIEGKVASGAELVLYSVNAITAGTQAQGEVTVRLSKGGRIVNGVGTDPDIVAASAKAYLAALNKLHDKAVQKINPQI</sequence>
<dbReference type="GO" id="GO:0003852">
    <property type="term" value="F:2-isopropylmalate synthase activity"/>
    <property type="evidence" value="ECO:0007669"/>
    <property type="project" value="UniProtKB-UniRule"/>
</dbReference>
<evidence type="ECO:0000256" key="12">
    <source>
        <dbReference type="HAMAP-Rule" id="MF_01025"/>
    </source>
</evidence>
<dbReference type="Gene3D" id="1.10.238.260">
    <property type="match status" value="1"/>
</dbReference>
<dbReference type="Pfam" id="PF00682">
    <property type="entry name" value="HMGL-like"/>
    <property type="match status" value="1"/>
</dbReference>
<protein>
    <recommendedName>
        <fullName evidence="4 12">2-isopropylmalate synthase</fullName>
        <ecNumber evidence="3 12">2.3.3.13</ecNumber>
    </recommendedName>
    <alternativeName>
        <fullName evidence="11 12">Alpha-IPM synthase</fullName>
    </alternativeName>
    <alternativeName>
        <fullName evidence="12">Alpha-isopropylmalate synthase</fullName>
    </alternativeName>
</protein>
<feature type="domain" description="Pyruvate carboxyltransferase" evidence="13">
    <location>
        <begin position="5"/>
        <end position="268"/>
    </location>
</feature>
<keyword evidence="9 12" id="KW-0464">Manganese</keyword>
<dbReference type="InterPro" id="IPR000891">
    <property type="entry name" value="PYR_CT"/>
</dbReference>
<name>A0A643G3F6_9BURK</name>
<keyword evidence="14" id="KW-0012">Acyltransferase</keyword>
<dbReference type="Gene3D" id="3.20.20.70">
    <property type="entry name" value="Aldolase class I"/>
    <property type="match status" value="1"/>
</dbReference>
<evidence type="ECO:0000313" key="14">
    <source>
        <dbReference type="EMBL" id="QOT77546.1"/>
    </source>
</evidence>
<keyword evidence="8 12" id="KW-0479">Metal-binding</keyword>
<dbReference type="PROSITE" id="PS00816">
    <property type="entry name" value="AIPM_HOMOCIT_SYNTH_2"/>
    <property type="match status" value="1"/>
</dbReference>
<dbReference type="PROSITE" id="PS00815">
    <property type="entry name" value="AIPM_HOMOCIT_SYNTH_1"/>
    <property type="match status" value="1"/>
</dbReference>
<dbReference type="Pfam" id="PF08502">
    <property type="entry name" value="LeuA_dimer"/>
    <property type="match status" value="1"/>
</dbReference>
<evidence type="ECO:0000256" key="11">
    <source>
        <dbReference type="ARBA" id="ARBA00029993"/>
    </source>
</evidence>
<dbReference type="NCBIfam" id="NF002086">
    <property type="entry name" value="PRK00915.1-3"/>
    <property type="match status" value="1"/>
</dbReference>